<feature type="region of interest" description="Disordered" evidence="1">
    <location>
        <begin position="49"/>
        <end position="70"/>
    </location>
</feature>
<name>A0AAD9E6G7_9TELE</name>
<dbReference type="Proteomes" id="UP001239994">
    <property type="component" value="Unassembled WGS sequence"/>
</dbReference>
<protein>
    <submittedName>
        <fullName evidence="2">Uncharacterized protein</fullName>
    </submittedName>
</protein>
<comment type="caution">
    <text evidence="2">The sequence shown here is derived from an EMBL/GenBank/DDBJ whole genome shotgun (WGS) entry which is preliminary data.</text>
</comment>
<evidence type="ECO:0000313" key="3">
    <source>
        <dbReference type="Proteomes" id="UP001239994"/>
    </source>
</evidence>
<dbReference type="AlphaFoldDB" id="A0AAD9E6G7"/>
<evidence type="ECO:0000313" key="2">
    <source>
        <dbReference type="EMBL" id="KAK1803852.1"/>
    </source>
</evidence>
<gene>
    <name evidence="2" type="ORF">P4O66_003798</name>
</gene>
<reference evidence="2" key="1">
    <citation type="submission" date="2023-03" db="EMBL/GenBank/DDBJ databases">
        <title>Electrophorus voltai genome.</title>
        <authorList>
            <person name="Bian C."/>
        </authorList>
    </citation>
    <scope>NUCLEOTIDE SEQUENCE</scope>
    <source>
        <strain evidence="2">CB-2022</strain>
        <tissue evidence="2">Muscle</tissue>
    </source>
</reference>
<evidence type="ECO:0000256" key="1">
    <source>
        <dbReference type="SAM" id="MobiDB-lite"/>
    </source>
</evidence>
<organism evidence="2 3">
    <name type="scientific">Electrophorus voltai</name>
    <dbReference type="NCBI Taxonomy" id="2609070"/>
    <lineage>
        <taxon>Eukaryota</taxon>
        <taxon>Metazoa</taxon>
        <taxon>Chordata</taxon>
        <taxon>Craniata</taxon>
        <taxon>Vertebrata</taxon>
        <taxon>Euteleostomi</taxon>
        <taxon>Actinopterygii</taxon>
        <taxon>Neopterygii</taxon>
        <taxon>Teleostei</taxon>
        <taxon>Ostariophysi</taxon>
        <taxon>Gymnotiformes</taxon>
        <taxon>Gymnotoidei</taxon>
        <taxon>Gymnotidae</taxon>
        <taxon>Electrophorus</taxon>
    </lineage>
</organism>
<sequence>MYVVQSAKARDTRRIVAVKAPHEALVRLEFFKGNVSLAPHGQVKDMRPQHFTAWASGPAPSDEPLSSRDK</sequence>
<proteinExistence type="predicted"/>
<accession>A0AAD9E6G7</accession>
<keyword evidence="3" id="KW-1185">Reference proteome</keyword>
<dbReference type="EMBL" id="JAROKS010000004">
    <property type="protein sequence ID" value="KAK1803852.1"/>
    <property type="molecule type" value="Genomic_DNA"/>
</dbReference>